<evidence type="ECO:0000313" key="3">
    <source>
        <dbReference type="EMBL" id="MBF4436665.1"/>
    </source>
</evidence>
<evidence type="ECO:0000313" key="4">
    <source>
        <dbReference type="Proteomes" id="UP000786185"/>
    </source>
</evidence>
<dbReference type="Pfam" id="PF01609">
    <property type="entry name" value="DDE_Tnp_1"/>
    <property type="match status" value="1"/>
</dbReference>
<dbReference type="GO" id="GO:0006313">
    <property type="term" value="P:DNA transposition"/>
    <property type="evidence" value="ECO:0007669"/>
    <property type="project" value="InterPro"/>
</dbReference>
<dbReference type="AlphaFoldDB" id="A0A8I0RZ16"/>
<reference evidence="3" key="1">
    <citation type="journal article" date="2021" name="PeerJ">
        <title>Analysis of 44 Vibrio anguillarum genomes reveals high genetic diversity.</title>
        <authorList>
            <person name="Hansen M.J."/>
            <person name="Dalsgaard I."/>
        </authorList>
    </citation>
    <scope>NUCLEOTIDE SEQUENCE</scope>
    <source>
        <strain evidence="3">850617-1/1</strain>
    </source>
</reference>
<accession>A0A8I0RZ16</accession>
<proteinExistence type="predicted"/>
<dbReference type="Pfam" id="PF14104">
    <property type="entry name" value="DUF4277"/>
    <property type="match status" value="1"/>
</dbReference>
<gene>
    <name evidence="3" type="ORF">ERJ77_19645</name>
</gene>
<dbReference type="InterPro" id="IPR025457">
    <property type="entry name" value="DUF4277"/>
</dbReference>
<comment type="caution">
    <text evidence="3">The sequence shown here is derived from an EMBL/GenBank/DDBJ whole genome shotgun (WGS) entry which is preliminary data.</text>
</comment>
<organism evidence="3 4">
    <name type="scientific">Vibrio anguillarum</name>
    <name type="common">Listonella anguillarum</name>
    <dbReference type="NCBI Taxonomy" id="55601"/>
    <lineage>
        <taxon>Bacteria</taxon>
        <taxon>Pseudomonadati</taxon>
        <taxon>Pseudomonadota</taxon>
        <taxon>Gammaproteobacteria</taxon>
        <taxon>Vibrionales</taxon>
        <taxon>Vibrionaceae</taxon>
        <taxon>Vibrio</taxon>
    </lineage>
</organism>
<feature type="domain" description="Transposase IS4-like" evidence="1">
    <location>
        <begin position="132"/>
        <end position="461"/>
    </location>
</feature>
<evidence type="ECO:0000259" key="2">
    <source>
        <dbReference type="Pfam" id="PF14104"/>
    </source>
</evidence>
<protein>
    <submittedName>
        <fullName evidence="3">IS1634-like element ISVa17 family transposase</fullName>
    </submittedName>
</protein>
<sequence length="539" mass="61445">MKIMTISYSTKSLDHLGLVSGMCKDIGIAKFIDDAHPEQSKDKHVSYGQLVEAMILNGLGFVGRTLYMYPEYFADRPVERLLGKGVKAEHINDDALGRCLDQLYETGVSDLFQGLSARTISHLKLPCEGLNLDSTSIHVDGEYKDEDGNTAIQLVRGYSRDHRPELNQVVLNLITENQAGIPVYMQAASGNINDNEGFKNIIKQHVKSLKAAYHNRYFIGDAALYTIGSVQSFDEQNELFISRAPQKLNLVKDAISEQHNYLFTELGNGYSATWIDSNYGGVKQRWLLVFSEQAKKREQYTLDKRMLKDSNAALKSLKKLSKERFACHADAMKMLGIWMKSQASMVLSEIEVIEHPVYHKSGRPKSGQEPDDYEYQVIGLLASKLNYREQKLSEKGLFMLATNDCSDTLTMSKMLELYKSQQSVEKGFRFLKSPDFLTSSLYLKKPERIEALLMIMTCCLMVYAALEHKIREELKAKDAYFPNLKYKPCQNPTARWVFFCFQGIDILTISENRQFVLNIEERNRIIIDCMGPTYLQIYS</sequence>
<evidence type="ECO:0000259" key="1">
    <source>
        <dbReference type="Pfam" id="PF01609"/>
    </source>
</evidence>
<dbReference type="InterPro" id="IPR002559">
    <property type="entry name" value="Transposase_11"/>
</dbReference>
<feature type="domain" description="DUF4277" evidence="2">
    <location>
        <begin position="9"/>
        <end position="116"/>
    </location>
</feature>
<dbReference type="RefSeq" id="WP_086558331.1">
    <property type="nucleotide sequence ID" value="NZ_CP023310.1"/>
</dbReference>
<dbReference type="GO" id="GO:0004803">
    <property type="term" value="F:transposase activity"/>
    <property type="evidence" value="ECO:0007669"/>
    <property type="project" value="InterPro"/>
</dbReference>
<dbReference type="Proteomes" id="UP000786185">
    <property type="component" value="Unassembled WGS sequence"/>
</dbReference>
<dbReference type="PANTHER" id="PTHR34614:SF2">
    <property type="entry name" value="TRANSPOSASE IS4-LIKE DOMAIN-CONTAINING PROTEIN"/>
    <property type="match status" value="1"/>
</dbReference>
<dbReference type="SUPFAM" id="SSF53098">
    <property type="entry name" value="Ribonuclease H-like"/>
    <property type="match status" value="1"/>
</dbReference>
<name>A0A8I0RZ16_VIBAN</name>
<dbReference type="GO" id="GO:0003677">
    <property type="term" value="F:DNA binding"/>
    <property type="evidence" value="ECO:0007669"/>
    <property type="project" value="InterPro"/>
</dbReference>
<dbReference type="InterPro" id="IPR047654">
    <property type="entry name" value="IS1634_transpos"/>
</dbReference>
<dbReference type="EMBL" id="SCLC01000276">
    <property type="protein sequence ID" value="MBF4436665.1"/>
    <property type="molecule type" value="Genomic_DNA"/>
</dbReference>
<dbReference type="InterPro" id="IPR012337">
    <property type="entry name" value="RNaseH-like_sf"/>
</dbReference>
<dbReference type="PANTHER" id="PTHR34614">
    <property type="match status" value="1"/>
</dbReference>
<dbReference type="NCBIfam" id="NF033559">
    <property type="entry name" value="transpos_IS1634"/>
    <property type="match status" value="1"/>
</dbReference>